<gene>
    <name evidence="2" type="ORF">FHR80_001201</name>
</gene>
<keyword evidence="1" id="KW-0812">Transmembrane</keyword>
<keyword evidence="1" id="KW-0472">Membrane</keyword>
<proteinExistence type="predicted"/>
<evidence type="ECO:0000256" key="1">
    <source>
        <dbReference type="SAM" id="Phobius"/>
    </source>
</evidence>
<dbReference type="Pfam" id="PF19545">
    <property type="entry name" value="DUF6069"/>
    <property type="match status" value="1"/>
</dbReference>
<comment type="caution">
    <text evidence="2">The sequence shown here is derived from an EMBL/GenBank/DDBJ whole genome shotgun (WGS) entry which is preliminary data.</text>
</comment>
<sequence length="150" mass="15269">MSTETSVTARTSAPLHVSAAATWRTGLVAAGIAGLANLVVLAVAGALGADLLVRQTPDAAATEVTFGMVAVMSVAPIVLATVVLLVLRRWGARAWRALAAVGLALGLLTVPMPFTVDATTGTQVALATMHVVAGVVWFVLVRRAASDATR</sequence>
<reference evidence="2 3" key="2">
    <citation type="submission" date="2020-08" db="EMBL/GenBank/DDBJ databases">
        <authorList>
            <person name="Partida-Martinez L."/>
            <person name="Huntemann M."/>
            <person name="Clum A."/>
            <person name="Wang J."/>
            <person name="Palaniappan K."/>
            <person name="Ritter S."/>
            <person name="Chen I.-M."/>
            <person name="Stamatis D."/>
            <person name="Reddy T."/>
            <person name="O'Malley R."/>
            <person name="Daum C."/>
            <person name="Shapiro N."/>
            <person name="Ivanova N."/>
            <person name="Kyrpides N."/>
            <person name="Woyke T."/>
        </authorList>
    </citation>
    <scope>NUCLEOTIDE SEQUENCE [LARGE SCALE GENOMIC DNA]</scope>
    <source>
        <strain evidence="2 3">RAS26</strain>
    </source>
</reference>
<dbReference type="RefSeq" id="WP_183295266.1">
    <property type="nucleotide sequence ID" value="NZ_JACHVX010000002.1"/>
</dbReference>
<feature type="transmembrane region" description="Helical" evidence="1">
    <location>
        <begin position="21"/>
        <end position="44"/>
    </location>
</feature>
<organism evidence="2 3">
    <name type="scientific">Cellulomonas cellasea</name>
    <dbReference type="NCBI Taxonomy" id="43670"/>
    <lineage>
        <taxon>Bacteria</taxon>
        <taxon>Bacillati</taxon>
        <taxon>Actinomycetota</taxon>
        <taxon>Actinomycetes</taxon>
        <taxon>Micrococcales</taxon>
        <taxon>Cellulomonadaceae</taxon>
        <taxon>Cellulomonas</taxon>
    </lineage>
</organism>
<dbReference type="Proteomes" id="UP000518206">
    <property type="component" value="Unassembled WGS sequence"/>
</dbReference>
<dbReference type="InterPro" id="IPR045713">
    <property type="entry name" value="DUF6069"/>
</dbReference>
<keyword evidence="1" id="KW-1133">Transmembrane helix</keyword>
<feature type="transmembrane region" description="Helical" evidence="1">
    <location>
        <begin position="120"/>
        <end position="141"/>
    </location>
</feature>
<feature type="transmembrane region" description="Helical" evidence="1">
    <location>
        <begin position="64"/>
        <end position="87"/>
    </location>
</feature>
<dbReference type="AlphaFoldDB" id="A0A7W4UDR2"/>
<protein>
    <submittedName>
        <fullName evidence="2">Uncharacterized protein</fullName>
    </submittedName>
</protein>
<name>A0A7W4UDR2_9CELL</name>
<evidence type="ECO:0000313" key="3">
    <source>
        <dbReference type="Proteomes" id="UP000518206"/>
    </source>
</evidence>
<feature type="transmembrane region" description="Helical" evidence="1">
    <location>
        <begin position="94"/>
        <end position="114"/>
    </location>
</feature>
<accession>A0A7W4UDR2</accession>
<evidence type="ECO:0000313" key="2">
    <source>
        <dbReference type="EMBL" id="MBB2922289.1"/>
    </source>
</evidence>
<dbReference type="EMBL" id="JACHVX010000002">
    <property type="protein sequence ID" value="MBB2922289.1"/>
    <property type="molecule type" value="Genomic_DNA"/>
</dbReference>
<reference evidence="2 3" key="1">
    <citation type="submission" date="2020-08" db="EMBL/GenBank/DDBJ databases">
        <title>The Agave Microbiome: Exploring the role of microbial communities in plant adaptations to desert environments.</title>
        <authorList>
            <person name="Partida-Martinez L.P."/>
        </authorList>
    </citation>
    <scope>NUCLEOTIDE SEQUENCE [LARGE SCALE GENOMIC DNA]</scope>
    <source>
        <strain evidence="2 3">RAS26</strain>
    </source>
</reference>